<dbReference type="GO" id="GO:0009451">
    <property type="term" value="P:RNA modification"/>
    <property type="evidence" value="ECO:0007669"/>
    <property type="project" value="InterPro"/>
</dbReference>
<gene>
    <name evidence="3" type="ORF">Pyn_33280</name>
</gene>
<evidence type="ECO:0000256" key="2">
    <source>
        <dbReference type="PROSITE-ProRule" id="PRU00708"/>
    </source>
</evidence>
<accession>A0A314ZK51</accession>
<dbReference type="InterPro" id="IPR046960">
    <property type="entry name" value="PPR_At4g14850-like_plant"/>
</dbReference>
<feature type="repeat" description="PPR" evidence="2">
    <location>
        <begin position="33"/>
        <end position="67"/>
    </location>
</feature>
<keyword evidence="4" id="KW-1185">Reference proteome</keyword>
<dbReference type="PANTHER" id="PTHR47926">
    <property type="entry name" value="PENTATRICOPEPTIDE REPEAT-CONTAINING PROTEIN"/>
    <property type="match status" value="1"/>
</dbReference>
<dbReference type="STRING" id="2094558.A0A314ZK51"/>
<dbReference type="Proteomes" id="UP000250321">
    <property type="component" value="Unassembled WGS sequence"/>
</dbReference>
<reference evidence="3 4" key="1">
    <citation type="submission" date="2018-02" db="EMBL/GenBank/DDBJ databases">
        <title>Draft genome of wild Prunus yedoensis var. nudiflora.</title>
        <authorList>
            <person name="Baek S."/>
            <person name="Kim J.-H."/>
            <person name="Choi K."/>
            <person name="Kim G.-B."/>
            <person name="Cho A."/>
            <person name="Jang H."/>
            <person name="Shin C.-H."/>
            <person name="Yu H.-J."/>
            <person name="Mun J.-H."/>
        </authorList>
    </citation>
    <scope>NUCLEOTIDE SEQUENCE [LARGE SCALE GENOMIC DNA]</scope>
    <source>
        <strain evidence="4">cv. Jeju island</strain>
        <tissue evidence="3">Leaf</tissue>
    </source>
</reference>
<dbReference type="PROSITE" id="PS51375">
    <property type="entry name" value="PPR"/>
    <property type="match status" value="1"/>
</dbReference>
<protein>
    <submittedName>
        <fullName evidence="3">Pentatricopeptide repeat-containing protein</fullName>
    </submittedName>
</protein>
<dbReference type="OrthoDB" id="185373at2759"/>
<keyword evidence="1" id="KW-0677">Repeat</keyword>
<dbReference type="NCBIfam" id="TIGR00756">
    <property type="entry name" value="PPR"/>
    <property type="match status" value="1"/>
</dbReference>
<organism evidence="3 4">
    <name type="scientific">Prunus yedoensis var. nudiflora</name>
    <dbReference type="NCBI Taxonomy" id="2094558"/>
    <lineage>
        <taxon>Eukaryota</taxon>
        <taxon>Viridiplantae</taxon>
        <taxon>Streptophyta</taxon>
        <taxon>Embryophyta</taxon>
        <taxon>Tracheophyta</taxon>
        <taxon>Spermatophyta</taxon>
        <taxon>Magnoliopsida</taxon>
        <taxon>eudicotyledons</taxon>
        <taxon>Gunneridae</taxon>
        <taxon>Pentapetalae</taxon>
        <taxon>rosids</taxon>
        <taxon>fabids</taxon>
        <taxon>Rosales</taxon>
        <taxon>Rosaceae</taxon>
        <taxon>Amygdaloideae</taxon>
        <taxon>Amygdaleae</taxon>
        <taxon>Prunus</taxon>
    </lineage>
</organism>
<sequence>MGIGIRGKVVRFGFESNTFVRNTLIYFHANYGDVVPWSALTAVYARRGKLDVARRLFDEMPFKDLVSWNVMITGLGMQSKGRRRVQGSSLMRLGKEM</sequence>
<evidence type="ECO:0000256" key="1">
    <source>
        <dbReference type="ARBA" id="ARBA00022737"/>
    </source>
</evidence>
<dbReference type="Pfam" id="PF01535">
    <property type="entry name" value="PPR"/>
    <property type="match status" value="1"/>
</dbReference>
<dbReference type="Gene3D" id="1.25.40.10">
    <property type="entry name" value="Tetratricopeptide repeat domain"/>
    <property type="match status" value="1"/>
</dbReference>
<proteinExistence type="predicted"/>
<dbReference type="InterPro" id="IPR011990">
    <property type="entry name" value="TPR-like_helical_dom_sf"/>
</dbReference>
<evidence type="ECO:0000313" key="3">
    <source>
        <dbReference type="EMBL" id="PQQ17648.1"/>
    </source>
</evidence>
<dbReference type="InterPro" id="IPR002885">
    <property type="entry name" value="PPR_rpt"/>
</dbReference>
<comment type="caution">
    <text evidence="3">The sequence shown here is derived from an EMBL/GenBank/DDBJ whole genome shotgun (WGS) entry which is preliminary data.</text>
</comment>
<dbReference type="EMBL" id="PJQY01000141">
    <property type="protein sequence ID" value="PQQ17648.1"/>
    <property type="molecule type" value="Genomic_DNA"/>
</dbReference>
<dbReference type="GO" id="GO:0003723">
    <property type="term" value="F:RNA binding"/>
    <property type="evidence" value="ECO:0007669"/>
    <property type="project" value="InterPro"/>
</dbReference>
<evidence type="ECO:0000313" key="4">
    <source>
        <dbReference type="Proteomes" id="UP000250321"/>
    </source>
</evidence>
<dbReference type="AlphaFoldDB" id="A0A314ZK51"/>
<name>A0A314ZK51_PRUYE</name>